<dbReference type="Pfam" id="PF07532">
    <property type="entry name" value="Big_4"/>
    <property type="match status" value="1"/>
</dbReference>
<dbReference type="STRING" id="426757.SAMN04488127_0828"/>
<dbReference type="Pfam" id="PF00395">
    <property type="entry name" value="SLH"/>
    <property type="match status" value="2"/>
</dbReference>
<feature type="domain" description="SLH" evidence="2">
    <location>
        <begin position="24"/>
        <end position="87"/>
    </location>
</feature>
<dbReference type="InterPro" id="IPR001119">
    <property type="entry name" value="SLH_dom"/>
</dbReference>
<keyword evidence="4" id="KW-1185">Reference proteome</keyword>
<dbReference type="RefSeq" id="WP_177168261.1">
    <property type="nucleotide sequence ID" value="NZ_FNZF01000001.1"/>
</dbReference>
<dbReference type="EMBL" id="FNZF01000001">
    <property type="protein sequence ID" value="SEI93431.1"/>
    <property type="molecule type" value="Genomic_DNA"/>
</dbReference>
<organism evidence="3 4">
    <name type="scientific">Bhargavaea ginsengi</name>
    <dbReference type="NCBI Taxonomy" id="426757"/>
    <lineage>
        <taxon>Bacteria</taxon>
        <taxon>Bacillati</taxon>
        <taxon>Bacillota</taxon>
        <taxon>Bacilli</taxon>
        <taxon>Bacillales</taxon>
        <taxon>Caryophanaceae</taxon>
        <taxon>Bhargavaea</taxon>
    </lineage>
</organism>
<name>A0A1H6UM94_9BACL</name>
<proteinExistence type="predicted"/>
<dbReference type="AlphaFoldDB" id="A0A1H6UM94"/>
<evidence type="ECO:0000313" key="3">
    <source>
        <dbReference type="EMBL" id="SEI93431.1"/>
    </source>
</evidence>
<evidence type="ECO:0000259" key="2">
    <source>
        <dbReference type="PROSITE" id="PS51272"/>
    </source>
</evidence>
<protein>
    <submittedName>
        <fullName evidence="3">S-layer homology domain-containing protein</fullName>
    </submittedName>
</protein>
<accession>A0A1H6UM94</accession>
<feature type="domain" description="SLH" evidence="2">
    <location>
        <begin position="157"/>
        <end position="217"/>
    </location>
</feature>
<feature type="signal peptide" evidence="1">
    <location>
        <begin position="1"/>
        <end position="25"/>
    </location>
</feature>
<feature type="chain" id="PRO_5011771595" evidence="1">
    <location>
        <begin position="26"/>
        <end position="298"/>
    </location>
</feature>
<sequence length="298" mass="33038">MKSMLKWGLAAVIAAGTLLPSAAFAEGYTDVKETNTHYDNILIAQELGILSGYPDGTFRPNQKLTRAHVIKALGKFELEMAEKTMDTYPVAGVKPFRDIPPTSRDQELYKLSLVVKAAGIFDGDPNNDAKPANLMSRQQMAKVLVNAFWLEDLEDVDADVRDLDKAAPYFRDQIKILSENGVTNVTEFRPTETTSRAQFASFLVRSFDAMLAAPIESVIDPEPVTTTVGVEPELPESVEVVLTNGIIAETYVDWDTSGLNLKEVGRYTITGEIWDADWVIELEVIVDDVRHTDPVEEK</sequence>
<keyword evidence="1" id="KW-0732">Signal</keyword>
<dbReference type="Proteomes" id="UP000199200">
    <property type="component" value="Unassembled WGS sequence"/>
</dbReference>
<reference evidence="4" key="1">
    <citation type="submission" date="2016-10" db="EMBL/GenBank/DDBJ databases">
        <authorList>
            <person name="Varghese N."/>
            <person name="Submissions S."/>
        </authorList>
    </citation>
    <scope>NUCLEOTIDE SEQUENCE [LARGE SCALE GENOMIC DNA]</scope>
    <source>
        <strain evidence="4">CGMCC 1.6763</strain>
    </source>
</reference>
<gene>
    <name evidence="3" type="ORF">SAMN04488127_0828</name>
</gene>
<dbReference type="PROSITE" id="PS51272">
    <property type="entry name" value="SLH"/>
    <property type="match status" value="2"/>
</dbReference>
<evidence type="ECO:0000256" key="1">
    <source>
        <dbReference type="SAM" id="SignalP"/>
    </source>
</evidence>
<dbReference type="InterPro" id="IPR011081">
    <property type="entry name" value="Big_4"/>
</dbReference>
<evidence type="ECO:0000313" key="4">
    <source>
        <dbReference type="Proteomes" id="UP000199200"/>
    </source>
</evidence>